<keyword evidence="2" id="KW-1185">Reference proteome</keyword>
<proteinExistence type="predicted"/>
<name>A0ABR0DSD4_9LAMI</name>
<sequence>MAKIFAAQNIPADVNQVIDQLERHFLAPDGSLISKSTYYDLQNARDEMFKERQRYLEAMAVYLEAVAMVEEYQQAVSVANFGGIRDVQGFYPQVCEALEHRMVVAEAAQKSRLPLISKDGDIHEEEIEKWSLVSRSSLDSTCTSVTMSSSTNSTNYLANNPLSVGLTDPSEPEVGGVPNRFLGITPTYLWQTQLQRSPLPMDTTEYQVLLAREIGSRLDAKCDKLGDSVIIDDIDSSTSHHNLTSRLPERVKLIIEEIEREELASREDLYSSDRKFAEYYNVLEQILGVLIKLVKDIKLSHQHKYDELQKTWLCKRCETMSAKLSVLEHILLLETYTKETIPALHKIRKYLIESTEEASLAYNKAVTRLREYQGVDPHFDNIARQYHDIVEKLETMQWTIHQVEMDLKRMPDHPSS</sequence>
<reference evidence="1 2" key="1">
    <citation type="journal article" date="2023" name="bioRxiv">
        <title>Genome report: Whole genome sequence and annotation of Penstemon davidsonii.</title>
        <authorList>
            <person name="Ostevik K.L."/>
            <person name="Alabady M."/>
            <person name="Zhang M."/>
            <person name="Rausher M.D."/>
        </authorList>
    </citation>
    <scope>NUCLEOTIDE SEQUENCE [LARGE SCALE GENOMIC DNA]</scope>
    <source>
        <strain evidence="1">DNT005</strain>
        <tissue evidence="1">Whole leaf</tissue>
    </source>
</reference>
<organism evidence="1 2">
    <name type="scientific">Penstemon davidsonii</name>
    <dbReference type="NCBI Taxonomy" id="160366"/>
    <lineage>
        <taxon>Eukaryota</taxon>
        <taxon>Viridiplantae</taxon>
        <taxon>Streptophyta</taxon>
        <taxon>Embryophyta</taxon>
        <taxon>Tracheophyta</taxon>
        <taxon>Spermatophyta</taxon>
        <taxon>Magnoliopsida</taxon>
        <taxon>eudicotyledons</taxon>
        <taxon>Gunneridae</taxon>
        <taxon>Pentapetalae</taxon>
        <taxon>asterids</taxon>
        <taxon>lamiids</taxon>
        <taxon>Lamiales</taxon>
        <taxon>Plantaginaceae</taxon>
        <taxon>Cheloneae</taxon>
        <taxon>Penstemon</taxon>
    </lineage>
</organism>
<dbReference type="Pfam" id="PF14735">
    <property type="entry name" value="HAUS4"/>
    <property type="match status" value="1"/>
</dbReference>
<dbReference type="Proteomes" id="UP001291926">
    <property type="component" value="Unassembled WGS sequence"/>
</dbReference>
<protein>
    <recommendedName>
        <fullName evidence="3">AUGMIN subunit 4</fullName>
    </recommendedName>
</protein>
<evidence type="ECO:0000313" key="2">
    <source>
        <dbReference type="Proteomes" id="UP001291926"/>
    </source>
</evidence>
<dbReference type="EMBL" id="JAYDYQ010001087">
    <property type="protein sequence ID" value="KAK4491728.1"/>
    <property type="molecule type" value="Genomic_DNA"/>
</dbReference>
<evidence type="ECO:0000313" key="1">
    <source>
        <dbReference type="EMBL" id="KAK4491728.1"/>
    </source>
</evidence>
<accession>A0ABR0DSD4</accession>
<dbReference type="PANTHER" id="PTHR16219:SF1">
    <property type="entry name" value="HAUS AUGMIN-LIKE COMPLEX SUBUNIT 4"/>
    <property type="match status" value="1"/>
</dbReference>
<dbReference type="InterPro" id="IPR029327">
    <property type="entry name" value="HAUS4"/>
</dbReference>
<comment type="caution">
    <text evidence="1">The sequence shown here is derived from an EMBL/GenBank/DDBJ whole genome shotgun (WGS) entry which is preliminary data.</text>
</comment>
<dbReference type="PANTHER" id="PTHR16219">
    <property type="entry name" value="AUGMIN SUBUNIT 4 FAMILY MEMBER"/>
    <property type="match status" value="1"/>
</dbReference>
<evidence type="ECO:0008006" key="3">
    <source>
        <dbReference type="Google" id="ProtNLM"/>
    </source>
</evidence>
<gene>
    <name evidence="1" type="ORF">RD792_002500</name>
</gene>